<evidence type="ECO:0000313" key="1">
    <source>
        <dbReference type="EMBL" id="KKN27049.1"/>
    </source>
</evidence>
<name>A0A0F9PA64_9ZZZZ</name>
<protein>
    <submittedName>
        <fullName evidence="1">Uncharacterized protein</fullName>
    </submittedName>
</protein>
<comment type="caution">
    <text evidence="1">The sequence shown here is derived from an EMBL/GenBank/DDBJ whole genome shotgun (WGS) entry which is preliminary data.</text>
</comment>
<reference evidence="1" key="1">
    <citation type="journal article" date="2015" name="Nature">
        <title>Complex archaea that bridge the gap between prokaryotes and eukaryotes.</title>
        <authorList>
            <person name="Spang A."/>
            <person name="Saw J.H."/>
            <person name="Jorgensen S.L."/>
            <person name="Zaremba-Niedzwiedzka K."/>
            <person name="Martijn J."/>
            <person name="Lind A.E."/>
            <person name="van Eijk R."/>
            <person name="Schleper C."/>
            <person name="Guy L."/>
            <person name="Ettema T.J."/>
        </authorList>
    </citation>
    <scope>NUCLEOTIDE SEQUENCE</scope>
</reference>
<dbReference type="AlphaFoldDB" id="A0A0F9PA64"/>
<gene>
    <name evidence="1" type="ORF">LCGC14_0868570</name>
</gene>
<accession>A0A0F9PA64</accession>
<dbReference type="EMBL" id="LAZR01002672">
    <property type="protein sequence ID" value="KKN27049.1"/>
    <property type="molecule type" value="Genomic_DNA"/>
</dbReference>
<sequence>MAFTKDWRPDDWEQRKANIVRETGVEFSPSTGYSKEDKDKFIEAAATSVLGALAASIVNPIEG</sequence>
<organism evidence="1">
    <name type="scientific">marine sediment metagenome</name>
    <dbReference type="NCBI Taxonomy" id="412755"/>
    <lineage>
        <taxon>unclassified sequences</taxon>
        <taxon>metagenomes</taxon>
        <taxon>ecological metagenomes</taxon>
    </lineage>
</organism>
<proteinExistence type="predicted"/>